<reference evidence="3 4" key="1">
    <citation type="submission" date="2021-08" db="EMBL/GenBank/DDBJ databases">
        <authorList>
            <person name="Tuo L."/>
        </authorList>
    </citation>
    <scope>NUCLEOTIDE SEQUENCE [LARGE SCALE GENOMIC DNA]</scope>
    <source>
        <strain evidence="3 4">JCM 31229</strain>
    </source>
</reference>
<sequence>MALAGARLLLVDRDGAGLADAQREMPAAAVLALDISDWAIDDPLAAALRDERPAILINAAGLFPSRPILDLDEPHWDAVIDVNLKGTVRIAQLVARMMRDAGRGGAIVNIGSVQSLRPGPGKAAYAASKAGLAAATQVMAREFAPFGIRVNAVAPGPVLTEATRGAIEAAGGKPGVAPPGVAQPDEIARVVHFLASDAASFVNGAFWTVDGGATLLR</sequence>
<dbReference type="CDD" id="cd05233">
    <property type="entry name" value="SDR_c"/>
    <property type="match status" value="1"/>
</dbReference>
<dbReference type="SUPFAM" id="SSF51735">
    <property type="entry name" value="NAD(P)-binding Rossmann-fold domains"/>
    <property type="match status" value="1"/>
</dbReference>
<dbReference type="Gene3D" id="3.40.50.720">
    <property type="entry name" value="NAD(P)-binding Rossmann-like Domain"/>
    <property type="match status" value="1"/>
</dbReference>
<organism evidence="3 4">
    <name type="scientific">Sphingomonas colocasiae</name>
    <dbReference type="NCBI Taxonomy" id="1848973"/>
    <lineage>
        <taxon>Bacteria</taxon>
        <taxon>Pseudomonadati</taxon>
        <taxon>Pseudomonadota</taxon>
        <taxon>Alphaproteobacteria</taxon>
        <taxon>Sphingomonadales</taxon>
        <taxon>Sphingomonadaceae</taxon>
        <taxon>Sphingomonas</taxon>
    </lineage>
</organism>
<evidence type="ECO:0000313" key="4">
    <source>
        <dbReference type="Proteomes" id="UP000706039"/>
    </source>
</evidence>
<protein>
    <submittedName>
        <fullName evidence="3">SDR family oxidoreductase</fullName>
    </submittedName>
</protein>
<dbReference type="PRINTS" id="PR00081">
    <property type="entry name" value="GDHRDH"/>
</dbReference>
<comment type="similarity">
    <text evidence="1">Belongs to the short-chain dehydrogenases/reductases (SDR) family.</text>
</comment>
<proteinExistence type="inferred from homology"/>
<dbReference type="PANTHER" id="PTHR24321">
    <property type="entry name" value="DEHYDROGENASES, SHORT CHAIN"/>
    <property type="match status" value="1"/>
</dbReference>
<dbReference type="PRINTS" id="PR00080">
    <property type="entry name" value="SDRFAMILY"/>
</dbReference>
<dbReference type="PANTHER" id="PTHR24321:SF14">
    <property type="entry name" value="SHORT-CHAIN TYPE DEHYDROGENASE_REDUCTASE BLR2146-RELATED"/>
    <property type="match status" value="1"/>
</dbReference>
<dbReference type="EMBL" id="JAINVV010000006">
    <property type="protein sequence ID" value="MBY8823555.1"/>
    <property type="molecule type" value="Genomic_DNA"/>
</dbReference>
<dbReference type="Pfam" id="PF13561">
    <property type="entry name" value="adh_short_C2"/>
    <property type="match status" value="1"/>
</dbReference>
<accession>A0ABS7PQE4</accession>
<evidence type="ECO:0000313" key="3">
    <source>
        <dbReference type="EMBL" id="MBY8823555.1"/>
    </source>
</evidence>
<name>A0ABS7PQE4_9SPHN</name>
<evidence type="ECO:0000256" key="2">
    <source>
        <dbReference type="ARBA" id="ARBA00023002"/>
    </source>
</evidence>
<keyword evidence="2" id="KW-0560">Oxidoreductase</keyword>
<dbReference type="Proteomes" id="UP000706039">
    <property type="component" value="Unassembled WGS sequence"/>
</dbReference>
<gene>
    <name evidence="3" type="ORF">K7G82_14720</name>
</gene>
<keyword evidence="4" id="KW-1185">Reference proteome</keyword>
<comment type="caution">
    <text evidence="3">The sequence shown here is derived from an EMBL/GenBank/DDBJ whole genome shotgun (WGS) entry which is preliminary data.</text>
</comment>
<dbReference type="InterPro" id="IPR002347">
    <property type="entry name" value="SDR_fam"/>
</dbReference>
<evidence type="ECO:0000256" key="1">
    <source>
        <dbReference type="ARBA" id="ARBA00006484"/>
    </source>
</evidence>
<dbReference type="InterPro" id="IPR036291">
    <property type="entry name" value="NAD(P)-bd_dom_sf"/>
</dbReference>